<organism evidence="1">
    <name type="scientific">viral metagenome</name>
    <dbReference type="NCBI Taxonomy" id="1070528"/>
    <lineage>
        <taxon>unclassified sequences</taxon>
        <taxon>metagenomes</taxon>
        <taxon>organismal metagenomes</taxon>
    </lineage>
</organism>
<gene>
    <name evidence="1" type="ORF">TM448A00411_0041</name>
    <name evidence="2" type="ORF">TM448B00141_0031</name>
</gene>
<sequence>MKKKYVFILLLLVALVVMFISTPKAATTWSQIYSTFTELWVGDSDDAPTHTLTTNSAYIKGDVEIDGSLYIDGGISGTAVITATNIADPTRVIQFPLVAATIDTSGTQTVMGNDGVTAPGIAATDGIPAIVYGTSAETASIGWSFVLPQDYSSGLAFRMITSTDTDTTYASWGIDWQLFVNKPSVAFDAACFDQTVVTNSNTTPSASNVQLTFTPDATALADMAAGYTVTVFFWPSDSRASGTIEVKSVEGRYTATQ</sequence>
<protein>
    <submittedName>
        <fullName evidence="1">Uncharacterized protein</fullName>
    </submittedName>
</protein>
<dbReference type="EMBL" id="MT144010">
    <property type="protein sequence ID" value="QJA46439.1"/>
    <property type="molecule type" value="Genomic_DNA"/>
</dbReference>
<dbReference type="EMBL" id="MT144592">
    <property type="protein sequence ID" value="QJH93845.1"/>
    <property type="molecule type" value="Genomic_DNA"/>
</dbReference>
<name>A0A6H1ZG46_9ZZZZ</name>
<dbReference type="AlphaFoldDB" id="A0A6H1ZG46"/>
<reference evidence="1" key="1">
    <citation type="submission" date="2020-03" db="EMBL/GenBank/DDBJ databases">
        <title>The deep terrestrial virosphere.</title>
        <authorList>
            <person name="Holmfeldt K."/>
            <person name="Nilsson E."/>
            <person name="Simone D."/>
            <person name="Lopez-Fernandez M."/>
            <person name="Wu X."/>
            <person name="de Brujin I."/>
            <person name="Lundin D."/>
            <person name="Andersson A."/>
            <person name="Bertilsson S."/>
            <person name="Dopson M."/>
        </authorList>
    </citation>
    <scope>NUCLEOTIDE SEQUENCE</scope>
    <source>
        <strain evidence="1">TM448A00411</strain>
        <strain evidence="2">TM448B00141</strain>
    </source>
</reference>
<proteinExistence type="predicted"/>
<accession>A0A6H1ZG46</accession>
<evidence type="ECO:0000313" key="2">
    <source>
        <dbReference type="EMBL" id="QJH93845.1"/>
    </source>
</evidence>
<evidence type="ECO:0000313" key="1">
    <source>
        <dbReference type="EMBL" id="QJA46439.1"/>
    </source>
</evidence>